<evidence type="ECO:0000256" key="2">
    <source>
        <dbReference type="ARBA" id="ARBA00022723"/>
    </source>
</evidence>
<keyword evidence="3" id="KW-0064">Aspartyl protease</keyword>
<dbReference type="PROSITE" id="PS50994">
    <property type="entry name" value="INTEGRASE"/>
    <property type="match status" value="1"/>
</dbReference>
<reference evidence="13" key="1">
    <citation type="submission" date="2023-06" db="EMBL/GenBank/DDBJ databases">
        <title>Male Hemibagrus guttatus genome.</title>
        <authorList>
            <person name="Bian C."/>
        </authorList>
    </citation>
    <scope>NUCLEOTIDE SEQUENCE</scope>
    <source>
        <strain evidence="13">Male_cb2023</strain>
        <tissue evidence="13">Muscle</tissue>
    </source>
</reference>
<dbReference type="InterPro" id="IPR001584">
    <property type="entry name" value="Integrase_cat-core"/>
</dbReference>
<dbReference type="GO" id="GO:0003887">
    <property type="term" value="F:DNA-directed DNA polymerase activity"/>
    <property type="evidence" value="ECO:0007669"/>
    <property type="project" value="UniProtKB-KW"/>
</dbReference>
<keyword evidence="8" id="KW-0548">Nucleotidyltransferase</keyword>
<dbReference type="GO" id="GO:0003677">
    <property type="term" value="F:DNA binding"/>
    <property type="evidence" value="ECO:0007669"/>
    <property type="project" value="UniProtKB-KW"/>
</dbReference>
<dbReference type="InterPro" id="IPR056924">
    <property type="entry name" value="SH3_Tf2-1"/>
</dbReference>
<dbReference type="Pfam" id="PF24626">
    <property type="entry name" value="SH3_Tf2-1"/>
    <property type="match status" value="1"/>
</dbReference>
<dbReference type="GO" id="GO:0006508">
    <property type="term" value="P:proteolysis"/>
    <property type="evidence" value="ECO:0007669"/>
    <property type="project" value="UniProtKB-KW"/>
</dbReference>
<proteinExistence type="predicted"/>
<dbReference type="PANTHER" id="PTHR37984">
    <property type="entry name" value="PROTEIN CBG26694"/>
    <property type="match status" value="1"/>
</dbReference>
<keyword evidence="7" id="KW-0695">RNA-directed DNA polymerase</keyword>
<dbReference type="Gene3D" id="1.10.340.70">
    <property type="match status" value="1"/>
</dbReference>
<keyword evidence="14" id="KW-1185">Reference proteome</keyword>
<keyword evidence="4" id="KW-0378">Hydrolase</keyword>
<keyword evidence="8" id="KW-0239">DNA-directed DNA polymerase</keyword>
<dbReference type="InterPro" id="IPR041588">
    <property type="entry name" value="Integrase_H2C2"/>
</dbReference>
<evidence type="ECO:0000256" key="9">
    <source>
        <dbReference type="ARBA" id="ARBA00023125"/>
    </source>
</evidence>
<dbReference type="InterPro" id="IPR012337">
    <property type="entry name" value="RNaseH-like_sf"/>
</dbReference>
<organism evidence="13 14">
    <name type="scientific">Hemibagrus guttatus</name>
    <dbReference type="NCBI Taxonomy" id="175788"/>
    <lineage>
        <taxon>Eukaryota</taxon>
        <taxon>Metazoa</taxon>
        <taxon>Chordata</taxon>
        <taxon>Craniata</taxon>
        <taxon>Vertebrata</taxon>
        <taxon>Euteleostomi</taxon>
        <taxon>Actinopterygii</taxon>
        <taxon>Neopterygii</taxon>
        <taxon>Teleostei</taxon>
        <taxon>Ostariophysi</taxon>
        <taxon>Siluriformes</taxon>
        <taxon>Bagridae</taxon>
        <taxon>Hemibagrus</taxon>
    </lineage>
</organism>
<dbReference type="SUPFAM" id="SSF53098">
    <property type="entry name" value="Ribonuclease H-like"/>
    <property type="match status" value="1"/>
</dbReference>
<evidence type="ECO:0000256" key="8">
    <source>
        <dbReference type="ARBA" id="ARBA00022932"/>
    </source>
</evidence>
<evidence type="ECO:0000256" key="4">
    <source>
        <dbReference type="ARBA" id="ARBA00022801"/>
    </source>
</evidence>
<gene>
    <name evidence="13" type="ORF">QTP70_012754</name>
</gene>
<dbReference type="AlphaFoldDB" id="A0AAE0R940"/>
<protein>
    <recommendedName>
        <fullName evidence="11">Gypsy retrotransposon integrase-like protein 1</fullName>
    </recommendedName>
</protein>
<keyword evidence="2" id="KW-0479">Metal-binding</keyword>
<keyword evidence="1" id="KW-0645">Protease</keyword>
<keyword evidence="9" id="KW-0238">DNA-binding</keyword>
<evidence type="ECO:0000256" key="3">
    <source>
        <dbReference type="ARBA" id="ARBA00022750"/>
    </source>
</evidence>
<dbReference type="PANTHER" id="PTHR37984:SF15">
    <property type="entry name" value="INTEGRASE CATALYTIC DOMAIN-CONTAINING PROTEIN"/>
    <property type="match status" value="1"/>
</dbReference>
<dbReference type="Pfam" id="PF00665">
    <property type="entry name" value="rve"/>
    <property type="match status" value="1"/>
</dbReference>
<dbReference type="InterPro" id="IPR050951">
    <property type="entry name" value="Retrovirus_Pol_polyprotein"/>
</dbReference>
<dbReference type="GO" id="GO:0046872">
    <property type="term" value="F:metal ion binding"/>
    <property type="evidence" value="ECO:0007669"/>
    <property type="project" value="UniProtKB-KW"/>
</dbReference>
<evidence type="ECO:0000256" key="10">
    <source>
        <dbReference type="ARBA" id="ARBA00023172"/>
    </source>
</evidence>
<keyword evidence="8" id="KW-0808">Transferase</keyword>
<evidence type="ECO:0000256" key="1">
    <source>
        <dbReference type="ARBA" id="ARBA00022670"/>
    </source>
</evidence>
<evidence type="ECO:0000256" key="6">
    <source>
        <dbReference type="ARBA" id="ARBA00022908"/>
    </source>
</evidence>
<evidence type="ECO:0000313" key="13">
    <source>
        <dbReference type="EMBL" id="KAK3545784.1"/>
    </source>
</evidence>
<keyword evidence="6" id="KW-0229">DNA integration</keyword>
<dbReference type="GO" id="GO:0015074">
    <property type="term" value="P:DNA integration"/>
    <property type="evidence" value="ECO:0007669"/>
    <property type="project" value="UniProtKB-KW"/>
</dbReference>
<keyword evidence="10" id="KW-0233">DNA recombination</keyword>
<dbReference type="GO" id="GO:0003964">
    <property type="term" value="F:RNA-directed DNA polymerase activity"/>
    <property type="evidence" value="ECO:0007669"/>
    <property type="project" value="UniProtKB-KW"/>
</dbReference>
<dbReference type="Pfam" id="PF17921">
    <property type="entry name" value="Integrase_H2C2"/>
    <property type="match status" value="1"/>
</dbReference>
<dbReference type="GO" id="GO:0006310">
    <property type="term" value="P:DNA recombination"/>
    <property type="evidence" value="ECO:0007669"/>
    <property type="project" value="UniProtKB-KW"/>
</dbReference>
<evidence type="ECO:0000256" key="5">
    <source>
        <dbReference type="ARBA" id="ARBA00022842"/>
    </source>
</evidence>
<name>A0AAE0R940_9TELE</name>
<dbReference type="GO" id="GO:0004190">
    <property type="term" value="F:aspartic-type endopeptidase activity"/>
    <property type="evidence" value="ECO:0007669"/>
    <property type="project" value="UniProtKB-KW"/>
</dbReference>
<feature type="domain" description="Integrase catalytic" evidence="12">
    <location>
        <begin position="114"/>
        <end position="232"/>
    </location>
</feature>
<evidence type="ECO:0000256" key="11">
    <source>
        <dbReference type="ARBA" id="ARBA00039658"/>
    </source>
</evidence>
<evidence type="ECO:0000256" key="7">
    <source>
        <dbReference type="ARBA" id="ARBA00022918"/>
    </source>
</evidence>
<dbReference type="InterPro" id="IPR036397">
    <property type="entry name" value="RNaseH_sf"/>
</dbReference>
<evidence type="ECO:0000313" key="14">
    <source>
        <dbReference type="Proteomes" id="UP001274896"/>
    </source>
</evidence>
<accession>A0AAE0R940</accession>
<dbReference type="Gene3D" id="3.30.420.10">
    <property type="entry name" value="Ribonuclease H-like superfamily/Ribonuclease H"/>
    <property type="match status" value="1"/>
</dbReference>
<evidence type="ECO:0000259" key="12">
    <source>
        <dbReference type="PROSITE" id="PS50994"/>
    </source>
</evidence>
<comment type="caution">
    <text evidence="13">The sequence shown here is derived from an EMBL/GenBank/DDBJ whole genome shotgun (WGS) entry which is preliminary data.</text>
</comment>
<dbReference type="Proteomes" id="UP001274896">
    <property type="component" value="Unassembled WGS sequence"/>
</dbReference>
<dbReference type="EMBL" id="JAUCMX010000005">
    <property type="protein sequence ID" value="KAK3545784.1"/>
    <property type="molecule type" value="Genomic_DNA"/>
</dbReference>
<sequence>MPEEPEPILPPDLFVCPITWSLDDDIRAATEEEPAPDGKAYVPTSLRLSLLDSVLASLGSGHPGRQRTLSLLKEQYWWPNMAKDVTRFVRGCSVCAMVSTSRCLPEGKLVPIPIPHCPWSHLGIDFATDLPVSNVFTTILVTVDCFSCKLIPLKGLPTALETVEALFSNIFRHFGIPEDIVSDRGLQFISRVWRGFFKLLGVSVSLSSGYHPQTTGQTERKIQEIGHYLRAYCHDHQHDWTSVHSRVPATSLSVVSRTVRGDKVWLSTRDIRLQLPCKKLSPRYIGPFTILRQINNVTYELQLSRQYHISPTFHVSLLKPFIDPVLPLPTEPEVPPPPEIDTDDTIYQVGGEVLPQVEEFKYLGVLFTSEGRMEQEIDRQISAVAWASGEVFRARPREAQGRPRTRWRDYVYQLTWEHLRIPPEELEEVSRERKRRRVPATPCSHPPAPWGVPDPGETDIVAPELSFLGGRCSVRVLGGGRRSVRVLGGGHCSELLLGGGRRLALLLGCGHHSALLLGCGHRSVPPLGCGLLFVVKKDEYRGGGVV</sequence>
<keyword evidence="5" id="KW-0460">Magnesium</keyword>